<comment type="caution">
    <text evidence="2">The sequence shown here is derived from an EMBL/GenBank/DDBJ whole genome shotgun (WGS) entry which is preliminary data.</text>
</comment>
<accession>A0A5J4SPF6</accession>
<dbReference type="CDD" id="cd09693">
    <property type="entry name" value="Cas5_I"/>
    <property type="match status" value="1"/>
</dbReference>
<dbReference type="InterPro" id="IPR013422">
    <property type="entry name" value="CRISPR-assoc_prot_Cas5_N"/>
</dbReference>
<proteinExistence type="predicted"/>
<dbReference type="EMBL" id="SNRY01000076">
    <property type="protein sequence ID" value="KAA6348129.1"/>
    <property type="molecule type" value="Genomic_DNA"/>
</dbReference>
<dbReference type="AlphaFoldDB" id="A0A5J4SPF6"/>
<sequence>MKLYRIKISSWTSSFRYPNIISGFQPTLEVPPVSTVLGLINACSGKYLEHNGLEIGYYFDYKIKATDLETIYQIEGHERGYPKNQVKSNVISREFLYDCRLFIYLKDDSFIEYFDKPRYQLVLGRSNDLATIEEKGREMDMEEVENAEYIKGQVVPFKGNSIPGLLQALPKYFTDTIPRKTLGTEAYTVISCNDSIGKTTVNAYRDSSVDDGKMIDIYFHKINLCDD</sequence>
<dbReference type="InterPro" id="IPR013337">
    <property type="entry name" value="CRISPR-assoc_prot_Cas5_Tneap"/>
</dbReference>
<keyword evidence="1" id="KW-0051">Antiviral defense</keyword>
<evidence type="ECO:0000313" key="2">
    <source>
        <dbReference type="EMBL" id="KAA6348129.1"/>
    </source>
</evidence>
<dbReference type="GO" id="GO:0051607">
    <property type="term" value="P:defense response to virus"/>
    <property type="evidence" value="ECO:0007669"/>
    <property type="project" value="UniProtKB-KW"/>
</dbReference>
<evidence type="ECO:0008006" key="3">
    <source>
        <dbReference type="Google" id="ProtNLM"/>
    </source>
</evidence>
<protein>
    <recommendedName>
        <fullName evidence="3">CRISPR-associated protein Cas5</fullName>
    </recommendedName>
</protein>
<gene>
    <name evidence="2" type="ORF">EZS27_004403</name>
</gene>
<reference evidence="2" key="1">
    <citation type="submission" date="2019-03" db="EMBL/GenBank/DDBJ databases">
        <title>Single cell metagenomics reveals metabolic interactions within the superorganism composed of flagellate Streblomastix strix and complex community of Bacteroidetes bacteria on its surface.</title>
        <authorList>
            <person name="Treitli S.C."/>
            <person name="Kolisko M."/>
            <person name="Husnik F."/>
            <person name="Keeling P."/>
            <person name="Hampl V."/>
        </authorList>
    </citation>
    <scope>NUCLEOTIDE SEQUENCE</scope>
    <source>
        <strain evidence="2">STM</strain>
    </source>
</reference>
<dbReference type="NCBIfam" id="TIGR02593">
    <property type="entry name" value="CRISPR_cas5"/>
    <property type="match status" value="1"/>
</dbReference>
<organism evidence="2">
    <name type="scientific">termite gut metagenome</name>
    <dbReference type="NCBI Taxonomy" id="433724"/>
    <lineage>
        <taxon>unclassified sequences</taxon>
        <taxon>metagenomes</taxon>
        <taxon>organismal metagenomes</taxon>
    </lineage>
</organism>
<evidence type="ECO:0000256" key="1">
    <source>
        <dbReference type="ARBA" id="ARBA00023118"/>
    </source>
</evidence>
<name>A0A5J4SPF6_9ZZZZ</name>
<dbReference type="Gene3D" id="3.30.70.2660">
    <property type="match status" value="1"/>
</dbReference>
<dbReference type="NCBIfam" id="TIGR01895">
    <property type="entry name" value="cas_Cas5t"/>
    <property type="match status" value="1"/>
</dbReference>